<name>T0Q4J3_SAPDV</name>
<feature type="domain" description="Peptidase C1A papain C-terminal" evidence="3">
    <location>
        <begin position="2"/>
        <end position="202"/>
    </location>
</feature>
<gene>
    <name evidence="4" type="ORF">SDRG_12744</name>
</gene>
<dbReference type="SUPFAM" id="SSF54001">
    <property type="entry name" value="Cysteine proteinases"/>
    <property type="match status" value="1"/>
</dbReference>
<dbReference type="VEuPathDB" id="FungiDB:SDRG_12744"/>
<dbReference type="InterPro" id="IPR038765">
    <property type="entry name" value="Papain-like_cys_pep_sf"/>
</dbReference>
<evidence type="ECO:0000256" key="1">
    <source>
        <dbReference type="ARBA" id="ARBA00008455"/>
    </source>
</evidence>
<dbReference type="GO" id="GO:0008234">
    <property type="term" value="F:cysteine-type peptidase activity"/>
    <property type="evidence" value="ECO:0007669"/>
    <property type="project" value="InterPro"/>
</dbReference>
<evidence type="ECO:0000313" key="4">
    <source>
        <dbReference type="EMBL" id="EQC29496.1"/>
    </source>
</evidence>
<evidence type="ECO:0000313" key="5">
    <source>
        <dbReference type="Proteomes" id="UP000030762"/>
    </source>
</evidence>
<sequence>MVVAAAAPCLATGQVIDLSVLQALSCTYQGGADGCTRVGLALDAINWLVSKTSALCSRSAIPYTSGSTGPALECSDNTKCAGSLELQVGGMLEAPGDEHRLSIKQLHTQPVVATCSTTAAPWRLYAGGILSLCSSEDTADQAMLVVGYGAESISGKLLPVDFIKVCSAWGANWGENGGVRLQYNRGTSPAVCAATSHLTHPALQLTNAAVVGASPTPTLDARHANGVDEGVRQHMTDALTFTPNDIAYSRFL</sequence>
<dbReference type="Gene3D" id="3.90.70.10">
    <property type="entry name" value="Cysteine proteinases"/>
    <property type="match status" value="1"/>
</dbReference>
<dbReference type="EMBL" id="JH767183">
    <property type="protein sequence ID" value="EQC29496.1"/>
    <property type="molecule type" value="Genomic_DNA"/>
</dbReference>
<dbReference type="AlphaFoldDB" id="T0Q4J3"/>
<dbReference type="InterPro" id="IPR000668">
    <property type="entry name" value="Peptidase_C1A_C"/>
</dbReference>
<dbReference type="PANTHER" id="PTHR12411">
    <property type="entry name" value="CYSTEINE PROTEASE FAMILY C1-RELATED"/>
    <property type="match status" value="1"/>
</dbReference>
<dbReference type="InterPro" id="IPR013128">
    <property type="entry name" value="Peptidase_C1A"/>
</dbReference>
<dbReference type="STRING" id="1156394.T0Q4J3"/>
<evidence type="ECO:0000256" key="2">
    <source>
        <dbReference type="ARBA" id="ARBA00023145"/>
    </source>
</evidence>
<organism evidence="4 5">
    <name type="scientific">Saprolegnia diclina (strain VS20)</name>
    <dbReference type="NCBI Taxonomy" id="1156394"/>
    <lineage>
        <taxon>Eukaryota</taxon>
        <taxon>Sar</taxon>
        <taxon>Stramenopiles</taxon>
        <taxon>Oomycota</taxon>
        <taxon>Saprolegniomycetes</taxon>
        <taxon>Saprolegniales</taxon>
        <taxon>Saprolegniaceae</taxon>
        <taxon>Saprolegnia</taxon>
    </lineage>
</organism>
<evidence type="ECO:0000259" key="3">
    <source>
        <dbReference type="SMART" id="SM00645"/>
    </source>
</evidence>
<keyword evidence="5" id="KW-1185">Reference proteome</keyword>
<proteinExistence type="inferred from homology"/>
<protein>
    <recommendedName>
        <fullName evidence="3">Peptidase C1A papain C-terminal domain-containing protein</fullName>
    </recommendedName>
</protein>
<dbReference type="SMART" id="SM00645">
    <property type="entry name" value="Pept_C1"/>
    <property type="match status" value="1"/>
</dbReference>
<comment type="similarity">
    <text evidence="1">Belongs to the peptidase C1 family.</text>
</comment>
<dbReference type="RefSeq" id="XP_008617048.1">
    <property type="nucleotide sequence ID" value="XM_008618826.1"/>
</dbReference>
<dbReference type="Pfam" id="PF00112">
    <property type="entry name" value="Peptidase_C1"/>
    <property type="match status" value="1"/>
</dbReference>
<dbReference type="GO" id="GO:0006508">
    <property type="term" value="P:proteolysis"/>
    <property type="evidence" value="ECO:0007669"/>
    <property type="project" value="InterPro"/>
</dbReference>
<dbReference type="InParanoid" id="T0Q4J3"/>
<reference evidence="4 5" key="1">
    <citation type="submission" date="2012-04" db="EMBL/GenBank/DDBJ databases">
        <title>The Genome Sequence of Saprolegnia declina VS20.</title>
        <authorList>
            <consortium name="The Broad Institute Genome Sequencing Platform"/>
            <person name="Russ C."/>
            <person name="Nusbaum C."/>
            <person name="Tyler B."/>
            <person name="van West P."/>
            <person name="Dieguez-Uribeondo J."/>
            <person name="de Bruijn I."/>
            <person name="Tripathy S."/>
            <person name="Jiang R."/>
            <person name="Young S.K."/>
            <person name="Zeng Q."/>
            <person name="Gargeya S."/>
            <person name="Fitzgerald M."/>
            <person name="Haas B."/>
            <person name="Abouelleil A."/>
            <person name="Alvarado L."/>
            <person name="Arachchi H.M."/>
            <person name="Berlin A."/>
            <person name="Chapman S.B."/>
            <person name="Goldberg J."/>
            <person name="Griggs A."/>
            <person name="Gujja S."/>
            <person name="Hansen M."/>
            <person name="Howarth C."/>
            <person name="Imamovic A."/>
            <person name="Larimer J."/>
            <person name="McCowen C."/>
            <person name="Montmayeur A."/>
            <person name="Murphy C."/>
            <person name="Neiman D."/>
            <person name="Pearson M."/>
            <person name="Priest M."/>
            <person name="Roberts A."/>
            <person name="Saif S."/>
            <person name="Shea T."/>
            <person name="Sisk P."/>
            <person name="Sykes S."/>
            <person name="Wortman J."/>
            <person name="Nusbaum C."/>
            <person name="Birren B."/>
        </authorList>
    </citation>
    <scope>NUCLEOTIDE SEQUENCE [LARGE SCALE GENOMIC DNA]</scope>
    <source>
        <strain evidence="4 5">VS20</strain>
    </source>
</reference>
<dbReference type="Proteomes" id="UP000030762">
    <property type="component" value="Unassembled WGS sequence"/>
</dbReference>
<accession>T0Q4J3</accession>
<dbReference type="GeneID" id="19953471"/>
<dbReference type="eggNOG" id="KOG1543">
    <property type="taxonomic scope" value="Eukaryota"/>
</dbReference>
<keyword evidence="2" id="KW-0865">Zymogen</keyword>